<dbReference type="AlphaFoldDB" id="A0A1S2KYE0"/>
<proteinExistence type="predicted"/>
<organism evidence="1">
    <name type="scientific">Anaerobacillus isosaccharinicus</name>
    <dbReference type="NCBI Taxonomy" id="1532552"/>
    <lineage>
        <taxon>Bacteria</taxon>
        <taxon>Bacillati</taxon>
        <taxon>Bacillota</taxon>
        <taxon>Bacilli</taxon>
        <taxon>Bacillales</taxon>
        <taxon>Bacillaceae</taxon>
        <taxon>Anaerobacillus</taxon>
    </lineage>
</organism>
<comment type="caution">
    <text evidence="1">The sequence shown here is derived from an EMBL/GenBank/DDBJ whole genome shotgun (WGS) entry which is preliminary data.</text>
</comment>
<protein>
    <submittedName>
        <fullName evidence="1">Uncharacterized protein</fullName>
    </submittedName>
</protein>
<reference evidence="1" key="1">
    <citation type="submission" date="2016-10" db="EMBL/GenBank/DDBJ databases">
        <title>Draft genome sequences of four alkaliphilic bacteria belonging to the Anaerobacillus genus.</title>
        <authorList>
            <person name="Bassil N.M."/>
            <person name="Lloyd J.R."/>
        </authorList>
    </citation>
    <scope>NUCLEOTIDE SEQUENCE [LARGE SCALE GENOMIC DNA]</scope>
    <source>
        <strain evidence="1">NB2006</strain>
    </source>
</reference>
<accession>A0A1S2KYE0</accession>
<dbReference type="EMBL" id="LQXD01000201">
    <property type="protein sequence ID" value="OIJ04365.1"/>
    <property type="molecule type" value="Genomic_DNA"/>
</dbReference>
<sequence length="75" mass="8541">MILYSFKSAVGQMLIYFDKTFGQYALKIGDTVYEHHHSAESAADNVYMHSTGCYNWDSLEGVVETPSELSAWERL</sequence>
<gene>
    <name evidence="1" type="ORF">AWH56_23145</name>
</gene>
<evidence type="ECO:0000313" key="1">
    <source>
        <dbReference type="EMBL" id="OIJ04365.1"/>
    </source>
</evidence>
<name>A0A1S2KYE0_9BACI</name>